<dbReference type="PANTHER" id="PTHR10903:SF135">
    <property type="entry name" value="TRANSLOCASE OF CHLOROPLAST 120, CHLOROPLASTIC-RELATED"/>
    <property type="match status" value="1"/>
</dbReference>
<evidence type="ECO:0000256" key="17">
    <source>
        <dbReference type="SAM" id="Coils"/>
    </source>
</evidence>
<dbReference type="GO" id="GO:0005525">
    <property type="term" value="F:GTP binding"/>
    <property type="evidence" value="ECO:0007669"/>
    <property type="project" value="UniProtKB-KW"/>
</dbReference>
<keyword evidence="11" id="KW-0460">Magnesium</keyword>
<evidence type="ECO:0000256" key="4">
    <source>
        <dbReference type="ARBA" id="ARBA00022528"/>
    </source>
</evidence>
<dbReference type="Gene3D" id="3.40.50.300">
    <property type="entry name" value="P-loop containing nucleotide triphosphate hydrolases"/>
    <property type="match status" value="1"/>
</dbReference>
<keyword evidence="4" id="KW-0150">Chloroplast</keyword>
<keyword evidence="21" id="KW-1185">Reference proteome</keyword>
<keyword evidence="5" id="KW-0934">Plastid</keyword>
<dbReference type="Pfam" id="PF04548">
    <property type="entry name" value="AIG1"/>
    <property type="match status" value="1"/>
</dbReference>
<keyword evidence="14" id="KW-0342">GTP-binding</keyword>
<keyword evidence="8" id="KW-0547">Nucleotide-binding</keyword>
<evidence type="ECO:0000256" key="8">
    <source>
        <dbReference type="ARBA" id="ARBA00022741"/>
    </source>
</evidence>
<protein>
    <submittedName>
        <fullName evidence="20">P-loop containing nucleoside triphosphate hydrolase protein</fullName>
    </submittedName>
</protein>
<keyword evidence="3" id="KW-0813">Transport</keyword>
<evidence type="ECO:0000256" key="1">
    <source>
        <dbReference type="ARBA" id="ARBA00001946"/>
    </source>
</evidence>
<organism evidence="20 21">
    <name type="scientific">Dactylonectria estremocensis</name>
    <dbReference type="NCBI Taxonomy" id="1079267"/>
    <lineage>
        <taxon>Eukaryota</taxon>
        <taxon>Fungi</taxon>
        <taxon>Dikarya</taxon>
        <taxon>Ascomycota</taxon>
        <taxon>Pezizomycotina</taxon>
        <taxon>Sordariomycetes</taxon>
        <taxon>Hypocreomycetidae</taxon>
        <taxon>Hypocreales</taxon>
        <taxon>Nectriaceae</taxon>
        <taxon>Dactylonectria</taxon>
    </lineage>
</organism>
<keyword evidence="10" id="KW-1002">Plastid outer membrane</keyword>
<dbReference type="OrthoDB" id="8954335at2759"/>
<evidence type="ECO:0000256" key="9">
    <source>
        <dbReference type="ARBA" id="ARBA00022801"/>
    </source>
</evidence>
<evidence type="ECO:0000256" key="14">
    <source>
        <dbReference type="ARBA" id="ARBA00023134"/>
    </source>
</evidence>
<dbReference type="InterPro" id="IPR027417">
    <property type="entry name" value="P-loop_NTPase"/>
</dbReference>
<evidence type="ECO:0000256" key="16">
    <source>
        <dbReference type="ARBA" id="ARBA00024013"/>
    </source>
</evidence>
<evidence type="ECO:0000313" key="21">
    <source>
        <dbReference type="Proteomes" id="UP000717696"/>
    </source>
</evidence>
<dbReference type="InterPro" id="IPR045058">
    <property type="entry name" value="GIMA/IAN/Toc"/>
</dbReference>
<evidence type="ECO:0000313" key="20">
    <source>
        <dbReference type="EMBL" id="KAH7160460.1"/>
    </source>
</evidence>
<dbReference type="PANTHER" id="PTHR10903">
    <property type="entry name" value="GTPASE, IMAP FAMILY MEMBER-RELATED"/>
    <property type="match status" value="1"/>
</dbReference>
<comment type="caution">
    <text evidence="20">The sequence shown here is derived from an EMBL/GenBank/DDBJ whole genome shotgun (WGS) entry which is preliminary data.</text>
</comment>
<dbReference type="GO" id="GO:0015031">
    <property type="term" value="P:protein transport"/>
    <property type="evidence" value="ECO:0007669"/>
    <property type="project" value="UniProtKB-KW"/>
</dbReference>
<evidence type="ECO:0000256" key="7">
    <source>
        <dbReference type="ARBA" id="ARBA00022723"/>
    </source>
</evidence>
<evidence type="ECO:0000256" key="6">
    <source>
        <dbReference type="ARBA" id="ARBA00022692"/>
    </source>
</evidence>
<accession>A0A9P9FG45</accession>
<dbReference type="GO" id="GO:0016787">
    <property type="term" value="F:hydrolase activity"/>
    <property type="evidence" value="ECO:0007669"/>
    <property type="project" value="UniProtKB-KW"/>
</dbReference>
<proteinExistence type="predicted"/>
<name>A0A9P9FG45_9HYPO</name>
<evidence type="ECO:0000256" key="5">
    <source>
        <dbReference type="ARBA" id="ARBA00022640"/>
    </source>
</evidence>
<dbReference type="Proteomes" id="UP000717696">
    <property type="component" value="Unassembled WGS sequence"/>
</dbReference>
<evidence type="ECO:0000256" key="13">
    <source>
        <dbReference type="ARBA" id="ARBA00022989"/>
    </source>
</evidence>
<feature type="domain" description="AIG1-type G" evidence="19">
    <location>
        <begin position="20"/>
        <end position="143"/>
    </location>
</feature>
<evidence type="ECO:0000256" key="18">
    <source>
        <dbReference type="SAM" id="Phobius"/>
    </source>
</evidence>
<evidence type="ECO:0000256" key="3">
    <source>
        <dbReference type="ARBA" id="ARBA00022448"/>
    </source>
</evidence>
<dbReference type="GO" id="GO:0046872">
    <property type="term" value="F:metal ion binding"/>
    <property type="evidence" value="ECO:0007669"/>
    <property type="project" value="UniProtKB-KW"/>
</dbReference>
<keyword evidence="7" id="KW-0479">Metal-binding</keyword>
<keyword evidence="17" id="KW-0175">Coiled coil</keyword>
<keyword evidence="9 20" id="KW-0378">Hydrolase</keyword>
<evidence type="ECO:0000256" key="11">
    <source>
        <dbReference type="ARBA" id="ARBA00022842"/>
    </source>
</evidence>
<dbReference type="AlphaFoldDB" id="A0A9P9FG45"/>
<evidence type="ECO:0000256" key="10">
    <source>
        <dbReference type="ARBA" id="ARBA00022805"/>
    </source>
</evidence>
<evidence type="ECO:0000259" key="19">
    <source>
        <dbReference type="Pfam" id="PF04548"/>
    </source>
</evidence>
<dbReference type="GO" id="GO:0016020">
    <property type="term" value="C:membrane"/>
    <property type="evidence" value="ECO:0007669"/>
    <property type="project" value="UniProtKB-SubCell"/>
</dbReference>
<comment type="subcellular location">
    <subcellularLocation>
        <location evidence="2">Membrane</location>
        <topology evidence="2">Single-pass membrane protein</topology>
    </subcellularLocation>
    <subcellularLocation>
        <location evidence="16">Plastid</location>
        <location evidence="16">Chloroplast outer membrane</location>
    </subcellularLocation>
</comment>
<evidence type="ECO:0000256" key="2">
    <source>
        <dbReference type="ARBA" id="ARBA00004167"/>
    </source>
</evidence>
<dbReference type="EMBL" id="JAGMUU010000002">
    <property type="protein sequence ID" value="KAH7160460.1"/>
    <property type="molecule type" value="Genomic_DNA"/>
</dbReference>
<sequence length="337" mass="37733">MNKIEMNGSGLPRPNGMSMVVIMGVTGSGKSYLINKLAGREVVKEGANLNSCTHECQMIPVNIGNSKVLLIDTPGFDDTKRSDSDILNEIARLLAAQYKLGFELKGIIYVHRITDIRYCGSAVKTFEIFKRICGESALSNVLLTTSRWNEVDEATGASRERQLRDEFWAYMVGRGSVVSRFYGDRTSAIALISQLIVKDAVVLRLQHEMMDEGRQLDETDAGSYVSNNLGEMRNKYLEQLASVEKLRSELQEKDRTMRRQAQLDLERGHEKLRETEKLQVSLRADVAGEVDEEIKAEAKSKSSRLRKILPFVPAALSILGVFVGIPLDVMDTLQAWE</sequence>
<evidence type="ECO:0000256" key="12">
    <source>
        <dbReference type="ARBA" id="ARBA00022927"/>
    </source>
</evidence>
<feature type="coiled-coil region" evidence="17">
    <location>
        <begin position="233"/>
        <end position="263"/>
    </location>
</feature>
<reference evidence="20" key="1">
    <citation type="journal article" date="2021" name="Nat. Commun.">
        <title>Genetic determinants of endophytism in the Arabidopsis root mycobiome.</title>
        <authorList>
            <person name="Mesny F."/>
            <person name="Miyauchi S."/>
            <person name="Thiergart T."/>
            <person name="Pickel B."/>
            <person name="Atanasova L."/>
            <person name="Karlsson M."/>
            <person name="Huettel B."/>
            <person name="Barry K.W."/>
            <person name="Haridas S."/>
            <person name="Chen C."/>
            <person name="Bauer D."/>
            <person name="Andreopoulos W."/>
            <person name="Pangilinan J."/>
            <person name="LaButti K."/>
            <person name="Riley R."/>
            <person name="Lipzen A."/>
            <person name="Clum A."/>
            <person name="Drula E."/>
            <person name="Henrissat B."/>
            <person name="Kohler A."/>
            <person name="Grigoriev I.V."/>
            <person name="Martin F.M."/>
            <person name="Hacquard S."/>
        </authorList>
    </citation>
    <scope>NUCLEOTIDE SEQUENCE</scope>
    <source>
        <strain evidence="20">MPI-CAGE-AT-0021</strain>
    </source>
</reference>
<feature type="transmembrane region" description="Helical" evidence="18">
    <location>
        <begin position="308"/>
        <end position="327"/>
    </location>
</feature>
<gene>
    <name evidence="20" type="ORF">B0J13DRAFT_617223</name>
</gene>
<keyword evidence="13 18" id="KW-1133">Transmembrane helix</keyword>
<keyword evidence="12" id="KW-0653">Protein transport</keyword>
<keyword evidence="6 18" id="KW-0812">Transmembrane</keyword>
<evidence type="ECO:0000256" key="15">
    <source>
        <dbReference type="ARBA" id="ARBA00023136"/>
    </source>
</evidence>
<keyword evidence="15 18" id="KW-0472">Membrane</keyword>
<dbReference type="SUPFAM" id="SSF52540">
    <property type="entry name" value="P-loop containing nucleoside triphosphate hydrolases"/>
    <property type="match status" value="1"/>
</dbReference>
<comment type="cofactor">
    <cofactor evidence="1">
        <name>Mg(2+)</name>
        <dbReference type="ChEBI" id="CHEBI:18420"/>
    </cofactor>
</comment>
<dbReference type="InterPro" id="IPR006703">
    <property type="entry name" value="G_AIG1"/>
</dbReference>